<dbReference type="SUPFAM" id="SSF48371">
    <property type="entry name" value="ARM repeat"/>
    <property type="match status" value="1"/>
</dbReference>
<dbReference type="PRINTS" id="PR00756">
    <property type="entry name" value="ALADIPTASE"/>
</dbReference>
<dbReference type="PANTHER" id="PTHR45726">
    <property type="entry name" value="LEUKOTRIENE A-4 HYDROLASE"/>
    <property type="match status" value="1"/>
</dbReference>
<dbReference type="SMART" id="SM01263">
    <property type="entry name" value="Leuk-A4-hydro_C"/>
    <property type="match status" value="1"/>
</dbReference>
<comment type="cofactor">
    <cofactor evidence="14">
        <name>Zn(2+)</name>
        <dbReference type="ChEBI" id="CHEBI:29105"/>
    </cofactor>
    <text evidence="14">Binds 1 zinc ion per subunit.</text>
</comment>
<feature type="domain" description="Peptidase M1 leukotriene A4 hydrolase/aminopeptidase C-terminal" evidence="17">
    <location>
        <begin position="523"/>
        <end position="660"/>
    </location>
</feature>
<feature type="active site" description="Proton donor" evidence="12">
    <location>
        <position position="444"/>
    </location>
</feature>
<feature type="binding site" evidence="13">
    <location>
        <begin position="329"/>
        <end position="334"/>
    </location>
    <ligand>
        <name>a peptide</name>
        <dbReference type="ChEBI" id="CHEBI:60466"/>
    </ligand>
</feature>
<reference evidence="18 19" key="1">
    <citation type="submission" date="2019-02" db="EMBL/GenBank/DDBJ databases">
        <title>Deep-cultivation of Planctomycetes and their phenomic and genomic characterization uncovers novel biology.</title>
        <authorList>
            <person name="Wiegand S."/>
            <person name="Jogler M."/>
            <person name="Boedeker C."/>
            <person name="Pinto D."/>
            <person name="Vollmers J."/>
            <person name="Rivas-Marin E."/>
            <person name="Kohn T."/>
            <person name="Peeters S.H."/>
            <person name="Heuer A."/>
            <person name="Rast P."/>
            <person name="Oberbeckmann S."/>
            <person name="Bunk B."/>
            <person name="Jeske O."/>
            <person name="Meyerdierks A."/>
            <person name="Storesund J.E."/>
            <person name="Kallscheuer N."/>
            <person name="Luecker S."/>
            <person name="Lage O.M."/>
            <person name="Pohl T."/>
            <person name="Merkel B.J."/>
            <person name="Hornburger P."/>
            <person name="Mueller R.-W."/>
            <person name="Bruemmer F."/>
            <person name="Labrenz M."/>
            <person name="Spormann A.M."/>
            <person name="Op den Camp H."/>
            <person name="Overmann J."/>
            <person name="Amann R."/>
            <person name="Jetten M.S.M."/>
            <person name="Mascher T."/>
            <person name="Medema M.H."/>
            <person name="Devos D.P."/>
            <person name="Kaster A.-K."/>
            <person name="Ovreas L."/>
            <person name="Rohde M."/>
            <person name="Galperin M.Y."/>
            <person name="Jogler C."/>
        </authorList>
    </citation>
    <scope>NUCLEOTIDE SEQUENCE [LARGE SCALE GENOMIC DNA]</scope>
    <source>
        <strain evidence="18 19">ElP</strain>
    </source>
</reference>
<gene>
    <name evidence="18" type="primary">pepN_1</name>
    <name evidence="18" type="ORF">ElP_59780</name>
</gene>
<dbReference type="Gene3D" id="2.60.40.1730">
    <property type="entry name" value="tricorn interacting facor f3 domain"/>
    <property type="match status" value="1"/>
</dbReference>
<dbReference type="SUPFAM" id="SSF55486">
    <property type="entry name" value="Metalloproteases ('zincins'), catalytic domain"/>
    <property type="match status" value="1"/>
</dbReference>
<evidence type="ECO:0000256" key="15">
    <source>
        <dbReference type="SAM" id="MobiDB-lite"/>
    </source>
</evidence>
<feature type="binding site" evidence="13">
    <location>
        <begin position="195"/>
        <end position="197"/>
    </location>
    <ligand>
        <name>a peptide</name>
        <dbReference type="ChEBI" id="CHEBI:60466"/>
    </ligand>
</feature>
<feature type="binding site" evidence="13">
    <location>
        <begin position="617"/>
        <end position="619"/>
    </location>
    <ligand>
        <name>a peptide</name>
        <dbReference type="ChEBI" id="CHEBI:60466"/>
    </ligand>
</feature>
<evidence type="ECO:0000259" key="17">
    <source>
        <dbReference type="SMART" id="SM01263"/>
    </source>
</evidence>
<evidence type="ECO:0000256" key="7">
    <source>
        <dbReference type="ARBA" id="ARBA00022670"/>
    </source>
</evidence>
<keyword evidence="8 14" id="KW-0479">Metal-binding</keyword>
<feature type="binding site" evidence="14">
    <location>
        <position position="381"/>
    </location>
    <ligand>
        <name>Zn(2+)</name>
        <dbReference type="ChEBI" id="CHEBI:29105"/>
        <note>catalytic</note>
    </ligand>
</feature>
<evidence type="ECO:0000256" key="10">
    <source>
        <dbReference type="ARBA" id="ARBA00022833"/>
    </source>
</evidence>
<evidence type="ECO:0000256" key="16">
    <source>
        <dbReference type="SAM" id="SignalP"/>
    </source>
</evidence>
<comment type="subcellular location">
    <subcellularLocation>
        <location evidence="2">Cytoplasm</location>
    </subcellularLocation>
</comment>
<proteinExistence type="inferred from homology"/>
<evidence type="ECO:0000256" key="11">
    <source>
        <dbReference type="ARBA" id="ARBA00023049"/>
    </source>
</evidence>
<dbReference type="GO" id="GO:0016285">
    <property type="term" value="F:alanyl aminopeptidase activity"/>
    <property type="evidence" value="ECO:0007669"/>
    <property type="project" value="UniProtKB-EC"/>
</dbReference>
<dbReference type="InterPro" id="IPR015211">
    <property type="entry name" value="Peptidase_M1_C"/>
</dbReference>
<keyword evidence="19" id="KW-1185">Reference proteome</keyword>
<protein>
    <recommendedName>
        <fullName evidence="5">Aminopeptidase N</fullName>
        <ecNumber evidence="4">3.4.11.2</ecNumber>
    </recommendedName>
</protein>
<dbReference type="InterPro" id="IPR014782">
    <property type="entry name" value="Peptidase_M1_dom"/>
</dbReference>
<evidence type="ECO:0000256" key="4">
    <source>
        <dbReference type="ARBA" id="ARBA00012564"/>
    </source>
</evidence>
<dbReference type="Pfam" id="PF01433">
    <property type="entry name" value="Peptidase_M1"/>
    <property type="match status" value="1"/>
</dbReference>
<dbReference type="CDD" id="cd09599">
    <property type="entry name" value="M1_LTA4H"/>
    <property type="match status" value="1"/>
</dbReference>
<evidence type="ECO:0000256" key="6">
    <source>
        <dbReference type="ARBA" id="ARBA00022490"/>
    </source>
</evidence>
<dbReference type="SUPFAM" id="SSF63737">
    <property type="entry name" value="Leukotriene A4 hydrolase N-terminal domain"/>
    <property type="match status" value="1"/>
</dbReference>
<dbReference type="EMBL" id="CP036426">
    <property type="protein sequence ID" value="QDV38030.1"/>
    <property type="molecule type" value="Genomic_DNA"/>
</dbReference>
<accession>A0A518HAZ7</accession>
<dbReference type="GO" id="GO:0008237">
    <property type="term" value="F:metallopeptidase activity"/>
    <property type="evidence" value="ECO:0007669"/>
    <property type="project" value="UniProtKB-KW"/>
</dbReference>
<keyword evidence="11" id="KW-0482">Metalloprotease</keyword>
<keyword evidence="9 18" id="KW-0378">Hydrolase</keyword>
<feature type="binding site" evidence="14">
    <location>
        <position position="358"/>
    </location>
    <ligand>
        <name>Zn(2+)</name>
        <dbReference type="ChEBI" id="CHEBI:29105"/>
        <note>catalytic</note>
    </ligand>
</feature>
<evidence type="ECO:0000313" key="19">
    <source>
        <dbReference type="Proteomes" id="UP000317835"/>
    </source>
</evidence>
<organism evidence="18 19">
    <name type="scientific">Tautonia plasticadhaerens</name>
    <dbReference type="NCBI Taxonomy" id="2527974"/>
    <lineage>
        <taxon>Bacteria</taxon>
        <taxon>Pseudomonadati</taxon>
        <taxon>Planctomycetota</taxon>
        <taxon>Planctomycetia</taxon>
        <taxon>Isosphaerales</taxon>
        <taxon>Isosphaeraceae</taxon>
        <taxon>Tautonia</taxon>
    </lineage>
</organism>
<evidence type="ECO:0000256" key="1">
    <source>
        <dbReference type="ARBA" id="ARBA00000098"/>
    </source>
</evidence>
<dbReference type="GO" id="GO:0005737">
    <property type="term" value="C:cytoplasm"/>
    <property type="evidence" value="ECO:0007669"/>
    <property type="project" value="UniProtKB-SubCell"/>
</dbReference>
<dbReference type="InterPro" id="IPR001930">
    <property type="entry name" value="Peptidase_M1"/>
</dbReference>
<evidence type="ECO:0000256" key="3">
    <source>
        <dbReference type="ARBA" id="ARBA00010136"/>
    </source>
</evidence>
<dbReference type="Proteomes" id="UP000317835">
    <property type="component" value="Chromosome"/>
</dbReference>
<dbReference type="InterPro" id="IPR042097">
    <property type="entry name" value="Aminopeptidase_N-like_N_sf"/>
</dbReference>
<dbReference type="Gene3D" id="1.25.40.320">
    <property type="entry name" value="Peptidase M1, leukotriene A4 hydrolase/aminopeptidase C-terminal domain"/>
    <property type="match status" value="1"/>
</dbReference>
<evidence type="ECO:0000313" key="18">
    <source>
        <dbReference type="EMBL" id="QDV38030.1"/>
    </source>
</evidence>
<comment type="similarity">
    <text evidence="3">Belongs to the peptidase M1 family.</text>
</comment>
<keyword evidence="6" id="KW-0963">Cytoplasm</keyword>
<dbReference type="InterPro" id="IPR016024">
    <property type="entry name" value="ARM-type_fold"/>
</dbReference>
<feature type="active site" description="Proton acceptor" evidence="12">
    <location>
        <position position="359"/>
    </location>
</feature>
<keyword evidence="7" id="KW-0645">Protease</keyword>
<evidence type="ECO:0000256" key="5">
    <source>
        <dbReference type="ARBA" id="ARBA00015611"/>
    </source>
</evidence>
<feature type="signal peptide" evidence="16">
    <location>
        <begin position="1"/>
        <end position="29"/>
    </location>
</feature>
<keyword evidence="10 14" id="KW-0862">Zinc</keyword>
<evidence type="ECO:0000256" key="2">
    <source>
        <dbReference type="ARBA" id="ARBA00004496"/>
    </source>
</evidence>
<feature type="chain" id="PRO_5021835872" description="Aminopeptidase N" evidence="16">
    <location>
        <begin position="30"/>
        <end position="666"/>
    </location>
</feature>
<dbReference type="InterPro" id="IPR027268">
    <property type="entry name" value="Peptidase_M4/M1_CTD_sf"/>
</dbReference>
<dbReference type="Gene3D" id="3.30.2010.30">
    <property type="match status" value="1"/>
</dbReference>
<dbReference type="InterPro" id="IPR038502">
    <property type="entry name" value="M1_LTA-4_hydro/amino_C_sf"/>
</dbReference>
<dbReference type="EC" id="3.4.11.2" evidence="4"/>
<evidence type="ECO:0000256" key="8">
    <source>
        <dbReference type="ARBA" id="ARBA00022723"/>
    </source>
</evidence>
<dbReference type="GO" id="GO:0008270">
    <property type="term" value="F:zinc ion binding"/>
    <property type="evidence" value="ECO:0007669"/>
    <property type="project" value="InterPro"/>
</dbReference>
<evidence type="ECO:0000256" key="12">
    <source>
        <dbReference type="PIRSR" id="PIRSR634015-1"/>
    </source>
</evidence>
<dbReference type="AlphaFoldDB" id="A0A518HAZ7"/>
<dbReference type="GO" id="GO:0006508">
    <property type="term" value="P:proteolysis"/>
    <property type="evidence" value="ECO:0007669"/>
    <property type="project" value="UniProtKB-KW"/>
</dbReference>
<dbReference type="InterPro" id="IPR049980">
    <property type="entry name" value="LTA4H_cat"/>
</dbReference>
<evidence type="ECO:0000256" key="14">
    <source>
        <dbReference type="PIRSR" id="PIRSR634015-3"/>
    </source>
</evidence>
<feature type="region of interest" description="Disordered" evidence="15">
    <location>
        <begin position="28"/>
        <end position="50"/>
    </location>
</feature>
<keyword evidence="16" id="KW-0732">Signal</keyword>
<keyword evidence="18" id="KW-0031">Aminopeptidase</keyword>
<sequence length="666" mass="74040" precursor="true">MGMRIGQSSRAGQLGVLGLVAILATSASAQEGPPPPPSRQGLPPGSVDVHSWGNPHQIRVNYVILDLAVDFEARRLSGDAVLALERTPDCPEGAALWLDTKGLEVEAVVARGEDGSRIELPFTVGVPEVPEGERRLFPSGSRADGSPIHGAPLVVEVGDHVEVAVEYRTGRDASALQWLEPEQTAGGTHPFLFSQGQAIHTRSWIPLQDSPGVRVRYFAEIRVGDPALRPVMSGLGNFGTAPPGRRRRGGGYLFEMRNPNPPYLIALAVGDLEFRPLGGRSGVYAEPALVEAAAEEFADTPEMIETTEGRFGPYRWDRYDLLVLPPSFPFGGMENPMLTFATPTILAGDRSLVSLVAHELAHSWSGNLVTNATWDDFWLNEGFTSYLERRIIEDVFGADRAEMEQVLALAGLRAELEGLDERDQILAIDLWGRDPDDNVTSVPYDKGALFLRSLEFAFGRERFDDFLRGYFDHFAFRSITTEQFERYLVEHLFEADPEAAERIDLRAWLDEPGLPPIEEPTSDRLARVEEQVRAWLDGEVEAEDLRTEDWTTQEWLRFLGQLPEDLPVDRVSELDRGLMITRKQNAEIACKWLELAIRTGYGEADSRLDRFLTTIGRRKFLMPLYSAMVDAGEIDRARVIYAMARPKYHPIAVESIDRLLGAPAGE</sequence>
<name>A0A518HAZ7_9BACT</name>
<dbReference type="KEGG" id="tpla:ElP_59780"/>
<comment type="catalytic activity">
    <reaction evidence="1">
        <text>Release of an N-terminal amino acid, Xaa-|-Yaa- from a peptide, amide or arylamide. Xaa is preferably Ala, but may be most amino acids including Pro (slow action). When a terminal hydrophobic residue is followed by a prolyl residue, the two may be released as an intact Xaa-Pro dipeptide.</text>
        <dbReference type="EC" id="3.4.11.2"/>
    </reaction>
</comment>
<evidence type="ECO:0000256" key="9">
    <source>
        <dbReference type="ARBA" id="ARBA00022801"/>
    </source>
</evidence>
<dbReference type="Gene3D" id="1.10.390.10">
    <property type="entry name" value="Neutral Protease Domain 2"/>
    <property type="match status" value="1"/>
</dbReference>
<feature type="binding site" evidence="14">
    <location>
        <position position="362"/>
    </location>
    <ligand>
        <name>Zn(2+)</name>
        <dbReference type="ChEBI" id="CHEBI:29105"/>
        <note>catalytic</note>
    </ligand>
</feature>
<dbReference type="Pfam" id="PF09127">
    <property type="entry name" value="Leuk-A4-hydro_C"/>
    <property type="match status" value="1"/>
</dbReference>
<dbReference type="FunFam" id="3.30.2010.30:FF:000001">
    <property type="entry name" value="Leukotriene A(4) hydrolase"/>
    <property type="match status" value="1"/>
</dbReference>
<evidence type="ECO:0000256" key="13">
    <source>
        <dbReference type="PIRSR" id="PIRSR634015-2"/>
    </source>
</evidence>
<dbReference type="PANTHER" id="PTHR45726:SF3">
    <property type="entry name" value="LEUKOTRIENE A-4 HYDROLASE"/>
    <property type="match status" value="1"/>
</dbReference>
<dbReference type="InterPro" id="IPR034015">
    <property type="entry name" value="M1_LTA4H"/>
</dbReference>